<evidence type="ECO:0000313" key="2">
    <source>
        <dbReference type="Proteomes" id="UP001372714"/>
    </source>
</evidence>
<gene>
    <name evidence="1" type="ORF">V6W80_10085</name>
</gene>
<dbReference type="RefSeq" id="WP_338546877.1">
    <property type="nucleotide sequence ID" value="NZ_CP145723.1"/>
</dbReference>
<organism evidence="1 2">
    <name type="scientific">Pseudomonas benzopyrenica</name>
    <dbReference type="NCBI Taxonomy" id="2993566"/>
    <lineage>
        <taxon>Bacteria</taxon>
        <taxon>Pseudomonadati</taxon>
        <taxon>Pseudomonadota</taxon>
        <taxon>Gammaproteobacteria</taxon>
        <taxon>Pseudomonadales</taxon>
        <taxon>Pseudomonadaceae</taxon>
        <taxon>Pseudomonas</taxon>
    </lineage>
</organism>
<dbReference type="InterPro" id="IPR014918">
    <property type="entry name" value="Phage_tail_3"/>
</dbReference>
<reference evidence="1 2" key="1">
    <citation type="submission" date="2024-02" db="EMBL/GenBank/DDBJ databases">
        <title>The whole genome sequence of Pseudomonas benzopyrenica MLY92.</title>
        <authorList>
            <person name="Liu Y."/>
        </authorList>
    </citation>
    <scope>NUCLEOTIDE SEQUENCE [LARGE SCALE GENOMIC DNA]</scope>
    <source>
        <strain evidence="1 2">MLY92</strain>
    </source>
</reference>
<name>A0ABZ2FUS9_9PSED</name>
<evidence type="ECO:0000313" key="1">
    <source>
        <dbReference type="EMBL" id="WWM68592.1"/>
    </source>
</evidence>
<dbReference type="Gene3D" id="2.40.30.180">
    <property type="entry name" value="Ubiquitin-activating enzyme E1, FCCH domain"/>
    <property type="match status" value="1"/>
</dbReference>
<keyword evidence="2" id="KW-1185">Reference proteome</keyword>
<proteinExistence type="predicted"/>
<dbReference type="Pfam" id="PF08813">
    <property type="entry name" value="Phage_tail_3"/>
    <property type="match status" value="1"/>
</dbReference>
<dbReference type="EMBL" id="CP145723">
    <property type="protein sequence ID" value="WWM68592.1"/>
    <property type="molecule type" value="Genomic_DNA"/>
</dbReference>
<dbReference type="InterPro" id="IPR042302">
    <property type="entry name" value="E1_FCCH_sf"/>
</dbReference>
<dbReference type="Proteomes" id="UP001372714">
    <property type="component" value="Chromosome"/>
</dbReference>
<accession>A0ABZ2FUS9</accession>
<sequence>MATRIPLPNGSIIQVANTLSAAKTITAISNAVPAVVTSTAHGLSNGDIVVLSSGWSKLDNRVARVAGVTTDTFQLEKVDTSNIQLYTPNGGAGSFSKVMTRSEITKVTDFTTSGGEQQFLTVGYLSEDDDRQFPSNRNPMSVSIPVQDDPDAPYVAVVEGYQEAKLGTVLFVVLPGGGLILIPGSISITQLPTMGRNQLMTRTISFALSSRSTRYTA</sequence>
<protein>
    <submittedName>
        <fullName evidence="1">Phage tail protein</fullName>
    </submittedName>
</protein>